<dbReference type="Proteomes" id="UP001273768">
    <property type="component" value="Unassembled WGS sequence"/>
</dbReference>
<accession>A0ABU3Z2E0</accession>
<evidence type="ECO:0000313" key="3">
    <source>
        <dbReference type="Proteomes" id="UP001273768"/>
    </source>
</evidence>
<evidence type="ECO:0000259" key="1">
    <source>
        <dbReference type="Pfam" id="PF02350"/>
    </source>
</evidence>
<dbReference type="Pfam" id="PF02350">
    <property type="entry name" value="Epimerase_2"/>
    <property type="match status" value="1"/>
</dbReference>
<dbReference type="InterPro" id="IPR003331">
    <property type="entry name" value="UDP_GlcNAc_Epimerase_2_dom"/>
</dbReference>
<gene>
    <name evidence="2" type="primary">wecB</name>
    <name evidence="2" type="ORF">HL657_07285</name>
</gene>
<dbReference type="InterPro" id="IPR029767">
    <property type="entry name" value="WecB-like"/>
</dbReference>
<proteinExistence type="predicted"/>
<dbReference type="EC" id="5.1.3.14" evidence="2"/>
<evidence type="ECO:0000313" key="2">
    <source>
        <dbReference type="EMBL" id="MDV4342979.1"/>
    </source>
</evidence>
<protein>
    <submittedName>
        <fullName evidence="2">UDP-N-acetylglucosamine 2-epimerase (Non-hydrolyzing)</fullName>
        <ecNumber evidence="2">5.1.3.14</ecNumber>
    </submittedName>
</protein>
<comment type="caution">
    <text evidence="2">The sequence shown here is derived from an EMBL/GenBank/DDBJ whole genome shotgun (WGS) entry which is preliminary data.</text>
</comment>
<dbReference type="SUPFAM" id="SSF53756">
    <property type="entry name" value="UDP-Glycosyltransferase/glycogen phosphorylase"/>
    <property type="match status" value="1"/>
</dbReference>
<organism evidence="2 3">
    <name type="scientific">Methanoculleus nereidis</name>
    <dbReference type="NCBI Taxonomy" id="2735141"/>
    <lineage>
        <taxon>Archaea</taxon>
        <taxon>Methanobacteriati</taxon>
        <taxon>Methanobacteriota</taxon>
        <taxon>Stenosarchaea group</taxon>
        <taxon>Methanomicrobia</taxon>
        <taxon>Methanomicrobiales</taxon>
        <taxon>Methanomicrobiaceae</taxon>
        <taxon>Methanoculleus</taxon>
    </lineage>
</organism>
<dbReference type="NCBIfam" id="TIGR00236">
    <property type="entry name" value="wecB"/>
    <property type="match status" value="1"/>
</dbReference>
<keyword evidence="2" id="KW-0413">Isomerase</keyword>
<reference evidence="2 3" key="1">
    <citation type="submission" date="2020-05" db="EMBL/GenBank/DDBJ databases">
        <title>Isolation and characterization of methanoarchaea from a cold seep at offshore SW Taiwan.</title>
        <authorList>
            <person name="Chen Y.-W."/>
            <person name="Chen S.-C."/>
            <person name="Lai M.-C."/>
        </authorList>
    </citation>
    <scope>NUCLEOTIDE SEQUENCE [LARGE SCALE GENOMIC DNA]</scope>
    <source>
        <strain evidence="2 3">YWC-01</strain>
    </source>
</reference>
<dbReference type="RefSeq" id="WP_317296159.1">
    <property type="nucleotide sequence ID" value="NZ_JABFFQ010000004.1"/>
</dbReference>
<dbReference type="PANTHER" id="PTHR43174:SF1">
    <property type="entry name" value="UDP-N-ACETYLGLUCOSAMINE 2-EPIMERASE"/>
    <property type="match status" value="1"/>
</dbReference>
<name>A0ABU3Z2E0_9EURY</name>
<dbReference type="PANTHER" id="PTHR43174">
    <property type="entry name" value="UDP-N-ACETYLGLUCOSAMINE 2-EPIMERASE"/>
    <property type="match status" value="1"/>
</dbReference>
<feature type="domain" description="UDP-N-acetylglucosamine 2-epimerase" evidence="1">
    <location>
        <begin position="24"/>
        <end position="351"/>
    </location>
</feature>
<keyword evidence="3" id="KW-1185">Reference proteome</keyword>
<dbReference type="CDD" id="cd03786">
    <property type="entry name" value="GTB_UDP-GlcNAc_2-Epimerase"/>
    <property type="match status" value="1"/>
</dbReference>
<dbReference type="EMBL" id="JABFFQ010000004">
    <property type="protein sequence ID" value="MDV4342979.1"/>
    <property type="molecule type" value="Genomic_DNA"/>
</dbReference>
<dbReference type="GO" id="GO:0008761">
    <property type="term" value="F:UDP-N-acetylglucosamine 2-epimerase activity"/>
    <property type="evidence" value="ECO:0007669"/>
    <property type="project" value="UniProtKB-EC"/>
</dbReference>
<sequence length="360" mass="39093">MKIVSIVGARPQFIKCAPVSRELRKEHEEVLVHTGQHYDHGMSEVFFEELRIPKPDYNLGIGSGTHGHQTGAMLGAIEDVLEKEEPDIVLVYGDTNSTLAGALAAAKLHIPVAHIEAGLRSFDRRMPEEVNRVLTDHASDLLFCPTETAVRNLAAEGVTEGVFLVGDVMCDAMNYNRAIAEERSRILEDVGLEPGGYLVVTVHRPSNTDSQENMAAILGALGEAGNPVVFPVHPRTRKCLGEHGLLAEMPENTIRAVEPLGYLDMIRLMAHAEKILTDSGGVQKEAYMLGVPCITLRENTEWVETVEAGWNVLVGAEREKIADAIHSFSPASRQEGLFGSGDASVRIREILTGLQGAPPG</sequence>
<dbReference type="Gene3D" id="3.40.50.2000">
    <property type="entry name" value="Glycogen Phosphorylase B"/>
    <property type="match status" value="2"/>
</dbReference>